<dbReference type="InterPro" id="IPR004358">
    <property type="entry name" value="Sig_transdc_His_kin-like_C"/>
</dbReference>
<dbReference type="Gene3D" id="3.40.50.2300">
    <property type="match status" value="3"/>
</dbReference>
<evidence type="ECO:0000256" key="2">
    <source>
        <dbReference type="ARBA" id="ARBA00012438"/>
    </source>
</evidence>
<keyword evidence="6" id="KW-0472">Membrane</keyword>
<dbReference type="SMART" id="SM00448">
    <property type="entry name" value="REC"/>
    <property type="match status" value="1"/>
</dbReference>
<dbReference type="Pfam" id="PF00072">
    <property type="entry name" value="Response_reg"/>
    <property type="match status" value="1"/>
</dbReference>
<accession>A0A644VAH9</accession>
<dbReference type="CDD" id="cd00082">
    <property type="entry name" value="HisKA"/>
    <property type="match status" value="1"/>
</dbReference>
<keyword evidence="4 9" id="KW-0808">Transferase</keyword>
<dbReference type="PROSITE" id="PS50109">
    <property type="entry name" value="HIS_KIN"/>
    <property type="match status" value="1"/>
</dbReference>
<dbReference type="EMBL" id="VSSQ01000255">
    <property type="protein sequence ID" value="MPL88349.1"/>
    <property type="molecule type" value="Genomic_DNA"/>
</dbReference>
<name>A0A644VAH9_9ZZZZ</name>
<dbReference type="CDD" id="cd17546">
    <property type="entry name" value="REC_hyHK_CKI1_RcsC-like"/>
    <property type="match status" value="1"/>
</dbReference>
<dbReference type="InterPro" id="IPR036097">
    <property type="entry name" value="HisK_dim/P_sf"/>
</dbReference>
<dbReference type="SMART" id="SM00387">
    <property type="entry name" value="HATPase_c"/>
    <property type="match status" value="1"/>
</dbReference>
<dbReference type="Gene3D" id="3.30.450.20">
    <property type="entry name" value="PAS domain"/>
    <property type="match status" value="1"/>
</dbReference>
<evidence type="ECO:0000256" key="1">
    <source>
        <dbReference type="ARBA" id="ARBA00000085"/>
    </source>
</evidence>
<dbReference type="SUPFAM" id="SSF47384">
    <property type="entry name" value="Homodimeric domain of signal transducing histidine kinase"/>
    <property type="match status" value="1"/>
</dbReference>
<dbReference type="InterPro" id="IPR005467">
    <property type="entry name" value="His_kinase_dom"/>
</dbReference>
<dbReference type="PANTHER" id="PTHR43047:SF72">
    <property type="entry name" value="OSMOSENSING HISTIDINE PROTEIN KINASE SLN1"/>
    <property type="match status" value="1"/>
</dbReference>
<reference evidence="9" key="1">
    <citation type="submission" date="2019-08" db="EMBL/GenBank/DDBJ databases">
        <authorList>
            <person name="Kucharzyk K."/>
            <person name="Murdoch R.W."/>
            <person name="Higgins S."/>
            <person name="Loffler F."/>
        </authorList>
    </citation>
    <scope>NUCLEOTIDE SEQUENCE</scope>
</reference>
<evidence type="ECO:0000313" key="9">
    <source>
        <dbReference type="EMBL" id="MPL88349.1"/>
    </source>
</evidence>
<feature type="domain" description="Response regulatory" evidence="8">
    <location>
        <begin position="904"/>
        <end position="1017"/>
    </location>
</feature>
<evidence type="ECO:0000259" key="7">
    <source>
        <dbReference type="PROSITE" id="PS50109"/>
    </source>
</evidence>
<dbReference type="PRINTS" id="PR00344">
    <property type="entry name" value="BCTRLSENSOR"/>
</dbReference>
<dbReference type="PROSITE" id="PS50110">
    <property type="entry name" value="RESPONSE_REGULATORY"/>
    <property type="match status" value="1"/>
</dbReference>
<comment type="catalytic activity">
    <reaction evidence="1">
        <text>ATP + protein L-histidine = ADP + protein N-phospho-L-histidine.</text>
        <dbReference type="EC" id="2.7.13.3"/>
    </reaction>
</comment>
<dbReference type="InterPro" id="IPR003594">
    <property type="entry name" value="HATPase_dom"/>
</dbReference>
<evidence type="ECO:0000256" key="4">
    <source>
        <dbReference type="ARBA" id="ARBA00022679"/>
    </source>
</evidence>
<keyword evidence="6" id="KW-0812">Transmembrane</keyword>
<dbReference type="SUPFAM" id="SSF55874">
    <property type="entry name" value="ATPase domain of HSP90 chaperone/DNA topoisomerase II/histidine kinase"/>
    <property type="match status" value="1"/>
</dbReference>
<evidence type="ECO:0000256" key="6">
    <source>
        <dbReference type="SAM" id="Phobius"/>
    </source>
</evidence>
<dbReference type="GO" id="GO:0009927">
    <property type="term" value="F:histidine phosphotransfer kinase activity"/>
    <property type="evidence" value="ECO:0007669"/>
    <property type="project" value="TreeGrafter"/>
</dbReference>
<dbReference type="Pfam" id="PF02518">
    <property type="entry name" value="HATPase_c"/>
    <property type="match status" value="1"/>
</dbReference>
<dbReference type="InterPro" id="IPR011006">
    <property type="entry name" value="CheY-like_superfamily"/>
</dbReference>
<keyword evidence="6" id="KW-1133">Transmembrane helix</keyword>
<dbReference type="InterPro" id="IPR036890">
    <property type="entry name" value="HATPase_C_sf"/>
</dbReference>
<dbReference type="AlphaFoldDB" id="A0A644VAH9"/>
<dbReference type="Gene3D" id="3.30.565.10">
    <property type="entry name" value="Histidine kinase-like ATPase, C-terminal domain"/>
    <property type="match status" value="1"/>
</dbReference>
<comment type="caution">
    <text evidence="9">The sequence shown here is derived from an EMBL/GenBank/DDBJ whole genome shotgun (WGS) entry which is preliminary data.</text>
</comment>
<dbReference type="InterPro" id="IPR001789">
    <property type="entry name" value="Sig_transdc_resp-reg_receiver"/>
</dbReference>
<dbReference type="EC" id="2.7.13.3" evidence="2"/>
<feature type="domain" description="Histidine kinase" evidence="7">
    <location>
        <begin position="655"/>
        <end position="868"/>
    </location>
</feature>
<dbReference type="GO" id="GO:0000155">
    <property type="term" value="F:phosphorelay sensor kinase activity"/>
    <property type="evidence" value="ECO:0007669"/>
    <property type="project" value="InterPro"/>
</dbReference>
<gene>
    <name evidence="9" type="primary">rcsC_83</name>
    <name evidence="9" type="ORF">SDC9_34369</name>
</gene>
<dbReference type="InterPro" id="IPR003661">
    <property type="entry name" value="HisK_dim/P_dom"/>
</dbReference>
<dbReference type="GO" id="GO:0005886">
    <property type="term" value="C:plasma membrane"/>
    <property type="evidence" value="ECO:0007669"/>
    <property type="project" value="TreeGrafter"/>
</dbReference>
<evidence type="ECO:0000256" key="5">
    <source>
        <dbReference type="ARBA" id="ARBA00022777"/>
    </source>
</evidence>
<proteinExistence type="predicted"/>
<evidence type="ECO:0000259" key="8">
    <source>
        <dbReference type="PROSITE" id="PS50110"/>
    </source>
</evidence>
<organism evidence="9">
    <name type="scientific">bioreactor metagenome</name>
    <dbReference type="NCBI Taxonomy" id="1076179"/>
    <lineage>
        <taxon>unclassified sequences</taxon>
        <taxon>metagenomes</taxon>
        <taxon>ecological metagenomes</taxon>
    </lineage>
</organism>
<dbReference type="PROSITE" id="PS51257">
    <property type="entry name" value="PROKAR_LIPOPROTEIN"/>
    <property type="match status" value="1"/>
</dbReference>
<dbReference type="SUPFAM" id="SSF52172">
    <property type="entry name" value="CheY-like"/>
    <property type="match status" value="1"/>
</dbReference>
<protein>
    <recommendedName>
        <fullName evidence="2">histidine kinase</fullName>
        <ecNumber evidence="2">2.7.13.3</ecNumber>
    </recommendedName>
</protein>
<evidence type="ECO:0000256" key="3">
    <source>
        <dbReference type="ARBA" id="ARBA00022553"/>
    </source>
</evidence>
<keyword evidence="3" id="KW-0597">Phosphoprotein</keyword>
<dbReference type="FunFam" id="3.30.565.10:FF:000006">
    <property type="entry name" value="Sensor histidine kinase WalK"/>
    <property type="match status" value="1"/>
</dbReference>
<keyword evidence="5 9" id="KW-0418">Kinase</keyword>
<sequence>MKMSKLKIEHNLKYLVATILFVVISILSISCSDAKKHKDSYNILLIHSYKEGPVWQDELTQGVKQYFDENNVDVNISVHYMNTDFVLNRENIRRMNNLMTSYEQNPPDLIITFNNQATYSLLSSSHYIAYNVPIVFSGTSHYINHLIAKHSNITGFIAKPDFNKVYKLAKTLLKDSTLMLNVIVDGTPAGLSLLDTFKKQMNPENHSDKMLYYNIYEENIHDIMYWNKYYSKDVFVIMPKWNSFYSNLAHESSAPFFLVNNQGFGDGSLGGYMVPTNKQAQLTAQTALEVIKGRSIKSIPIKDMEQVPVFDWREIKKWDLNIKDLPKNTLIAHMPFYEKYKIPLQTGGGIVFVFILVAITQLILLYKEESRQKKDTLHKLLKQGKELELSLKSIPEGVISLDLANCVLTINKAAMQFLKLKGDATSYIGANLFTLLDIHLPGNTYYLQEMILSTKGKEKNLSFDKAAYIKSPNVKDFPIKGDIAGINRDGIAYGTVITFTDISNELIQNELMDIAMNNGSIFTLRIPENHEGINFSPLFFNHYQINDDGSHLISNDEFIKLLHPDDVELFHDLISSDYYLEGKIAFKARINVNNKGYNWFEFRLSSMYDPKASTKKFIFGIVIDIQSYKQTEEELVAARDKAKQSDALKSAFLANMSHEIRTPLNAIVGFSNLLTCDDEYDQEDRLIFIDAINNNCRLLLALISDILDLARIESGSMLFKNIRCDVNELIEQIINTHQVIIPSNLRLIKEVPNETSILMIDCIRLNQVITNLINNAIKFTTKGYIKVGYTKEKEGYLKFFVEDTGRGIAEEDLNNVFNRFYKKNEFTQGAGLGLSICKVIVDRFNGSIQVTSKQGEGTRFEVRIPDQDAASYEMDSIVPNSGKGEKDYSQQMQATHQPKNGLSTILIAEDEDSNFLLVKTILKDKYQLIRAKNGKEAIDIFRRENIDLILMDNKMPVMSGLDALTIIRKESNTIPIIMLSAYVFDSDIETAKKAGASEYLSKPVDVKLLNETIANFLS</sequence>
<dbReference type="Gene3D" id="1.10.287.130">
    <property type="match status" value="1"/>
</dbReference>
<feature type="transmembrane region" description="Helical" evidence="6">
    <location>
        <begin position="347"/>
        <end position="366"/>
    </location>
</feature>
<dbReference type="SMART" id="SM00388">
    <property type="entry name" value="HisKA"/>
    <property type="match status" value="1"/>
</dbReference>
<dbReference type="PANTHER" id="PTHR43047">
    <property type="entry name" value="TWO-COMPONENT HISTIDINE PROTEIN KINASE"/>
    <property type="match status" value="1"/>
</dbReference>
<dbReference type="Pfam" id="PF00512">
    <property type="entry name" value="HisKA"/>
    <property type="match status" value="1"/>
</dbReference>